<feature type="compositionally biased region" description="Basic and acidic residues" evidence="1">
    <location>
        <begin position="302"/>
        <end position="311"/>
    </location>
</feature>
<accession>A0AAV4CJ17</accession>
<keyword evidence="2" id="KW-0812">Transmembrane</keyword>
<dbReference type="Proteomes" id="UP000735302">
    <property type="component" value="Unassembled WGS sequence"/>
</dbReference>
<feature type="transmembrane region" description="Helical" evidence="2">
    <location>
        <begin position="90"/>
        <end position="113"/>
    </location>
</feature>
<keyword evidence="4" id="KW-1185">Reference proteome</keyword>
<evidence type="ECO:0000313" key="3">
    <source>
        <dbReference type="EMBL" id="GFO31367.1"/>
    </source>
</evidence>
<feature type="compositionally biased region" description="Acidic residues" evidence="1">
    <location>
        <begin position="386"/>
        <end position="395"/>
    </location>
</feature>
<evidence type="ECO:0000256" key="2">
    <source>
        <dbReference type="SAM" id="Phobius"/>
    </source>
</evidence>
<keyword evidence="2" id="KW-0472">Membrane</keyword>
<keyword evidence="2" id="KW-1133">Transmembrane helix</keyword>
<organism evidence="3 4">
    <name type="scientific">Plakobranchus ocellatus</name>
    <dbReference type="NCBI Taxonomy" id="259542"/>
    <lineage>
        <taxon>Eukaryota</taxon>
        <taxon>Metazoa</taxon>
        <taxon>Spiralia</taxon>
        <taxon>Lophotrochozoa</taxon>
        <taxon>Mollusca</taxon>
        <taxon>Gastropoda</taxon>
        <taxon>Heterobranchia</taxon>
        <taxon>Euthyneura</taxon>
        <taxon>Panpulmonata</taxon>
        <taxon>Sacoglossa</taxon>
        <taxon>Placobranchoidea</taxon>
        <taxon>Plakobranchidae</taxon>
        <taxon>Plakobranchus</taxon>
    </lineage>
</organism>
<proteinExistence type="predicted"/>
<feature type="region of interest" description="Disordered" evidence="1">
    <location>
        <begin position="301"/>
        <end position="338"/>
    </location>
</feature>
<feature type="compositionally biased region" description="Basic and acidic residues" evidence="1">
    <location>
        <begin position="409"/>
        <end position="422"/>
    </location>
</feature>
<gene>
    <name evidence="3" type="ORF">PoB_005787200</name>
</gene>
<feature type="region of interest" description="Disordered" evidence="1">
    <location>
        <begin position="353"/>
        <end position="434"/>
    </location>
</feature>
<sequence length="434" mass="47647">MFSRKVDNRIKPLPQEGGSNPFTISDGDDVGGGGSKRPPAPISIGIKPTSTAKQQRVTKGVKAIKGFFTRPVRERNMAVIRDIEQTTAEIWLTFAFTVLVGSFFLGGGIYLIWLGSKNNVVDFVVVGGMGALMGFCFTAVGMFLFCKPLCLSHRKRKAERREAKAQVKQESLYISKAKARLLTLQVADTLTKRRPSHVELYGDEKEGSPSRRGKTGSRAQSASSTRTNYDPPPPIALPRKTKEGEQGGRAAPVILFRESTADDRAAIANAAERRNLVNQGQTTANMLGDDKENGEANILLTDPKHDAERGSKPPLSRKLQSKNRDHRPDQLDTEINLPPEVGSLAELLEDLPDSQETNNSVESPSDRAVTQRTNVGSAGTTKDDLDPGELEEAAEDFSNRRRRRVLSAENERRKSVASHDRDMDEEDSIVVVPD</sequence>
<feature type="region of interest" description="Disordered" evidence="1">
    <location>
        <begin position="1"/>
        <end position="51"/>
    </location>
</feature>
<dbReference type="AlphaFoldDB" id="A0AAV4CJ17"/>
<comment type="caution">
    <text evidence="3">The sequence shown here is derived from an EMBL/GenBank/DDBJ whole genome shotgun (WGS) entry which is preliminary data.</text>
</comment>
<reference evidence="3 4" key="1">
    <citation type="journal article" date="2021" name="Elife">
        <title>Chloroplast acquisition without the gene transfer in kleptoplastic sea slugs, Plakobranchus ocellatus.</title>
        <authorList>
            <person name="Maeda T."/>
            <person name="Takahashi S."/>
            <person name="Yoshida T."/>
            <person name="Shimamura S."/>
            <person name="Takaki Y."/>
            <person name="Nagai Y."/>
            <person name="Toyoda A."/>
            <person name="Suzuki Y."/>
            <person name="Arimoto A."/>
            <person name="Ishii H."/>
            <person name="Satoh N."/>
            <person name="Nishiyama T."/>
            <person name="Hasebe M."/>
            <person name="Maruyama T."/>
            <person name="Minagawa J."/>
            <person name="Obokata J."/>
            <person name="Shigenobu S."/>
        </authorList>
    </citation>
    <scope>NUCLEOTIDE SEQUENCE [LARGE SCALE GENOMIC DNA]</scope>
</reference>
<feature type="compositionally biased region" description="Basic and acidic residues" evidence="1">
    <location>
        <begin position="197"/>
        <end position="209"/>
    </location>
</feature>
<feature type="compositionally biased region" description="Polar residues" evidence="1">
    <location>
        <begin position="354"/>
        <end position="380"/>
    </location>
</feature>
<feature type="compositionally biased region" description="Basic and acidic residues" evidence="1">
    <location>
        <begin position="1"/>
        <end position="10"/>
    </location>
</feature>
<feature type="compositionally biased region" description="Polar residues" evidence="1">
    <location>
        <begin position="217"/>
        <end position="228"/>
    </location>
</feature>
<dbReference type="EMBL" id="BLXT01006392">
    <property type="protein sequence ID" value="GFO31367.1"/>
    <property type="molecule type" value="Genomic_DNA"/>
</dbReference>
<evidence type="ECO:0000256" key="1">
    <source>
        <dbReference type="SAM" id="MobiDB-lite"/>
    </source>
</evidence>
<evidence type="ECO:0000313" key="4">
    <source>
        <dbReference type="Proteomes" id="UP000735302"/>
    </source>
</evidence>
<name>A0AAV4CJ17_9GAST</name>
<feature type="transmembrane region" description="Helical" evidence="2">
    <location>
        <begin position="125"/>
        <end position="146"/>
    </location>
</feature>
<protein>
    <submittedName>
        <fullName evidence="3">Uncharacterized protein</fullName>
    </submittedName>
</protein>
<feature type="region of interest" description="Disordered" evidence="1">
    <location>
        <begin position="197"/>
        <end position="248"/>
    </location>
</feature>